<feature type="non-terminal residue" evidence="1">
    <location>
        <position position="1"/>
    </location>
</feature>
<keyword evidence="2" id="KW-1185">Reference proteome</keyword>
<dbReference type="Proteomes" id="UP000257109">
    <property type="component" value="Unassembled WGS sequence"/>
</dbReference>
<accession>A0A371ED65</accession>
<sequence length="211" mass="23476">MVTMFIDTIPSLYYDKIVGNVASNFADLVVVDERIELGIRRGKFAQTNSSANIAMKPVPEKKKGEANAVLVEPVFRQTKANVSRTQHGSRWDLGQQLYHYHSSLYIQGVTTLTSDVTIMGTLLKDARVSNTKSKTCWTRVGSDSRTKLLTYRATLSQLTKAGRAVKLACQRVEEFHPGQSSMAVTDLIAYIEGNDNPCPKSFIVHYNNLSD</sequence>
<dbReference type="EMBL" id="QJKJ01014631">
    <property type="protein sequence ID" value="RDX63963.1"/>
    <property type="molecule type" value="Genomic_DNA"/>
</dbReference>
<name>A0A371ED65_MUCPR</name>
<comment type="caution">
    <text evidence="1">The sequence shown here is derived from an EMBL/GenBank/DDBJ whole genome shotgun (WGS) entry which is preliminary data.</text>
</comment>
<dbReference type="AlphaFoldDB" id="A0A371ED65"/>
<reference evidence="1" key="1">
    <citation type="submission" date="2018-05" db="EMBL/GenBank/DDBJ databases">
        <title>Draft genome of Mucuna pruriens seed.</title>
        <authorList>
            <person name="Nnadi N.E."/>
            <person name="Vos R."/>
            <person name="Hasami M.H."/>
            <person name="Devisetty U.K."/>
            <person name="Aguiy J.C."/>
        </authorList>
    </citation>
    <scope>NUCLEOTIDE SEQUENCE [LARGE SCALE GENOMIC DNA]</scope>
    <source>
        <strain evidence="1">JCA_2017</strain>
    </source>
</reference>
<gene>
    <name evidence="1" type="ORF">CR513_57543</name>
</gene>
<evidence type="ECO:0000313" key="1">
    <source>
        <dbReference type="EMBL" id="RDX63963.1"/>
    </source>
</evidence>
<proteinExistence type="predicted"/>
<organism evidence="1 2">
    <name type="scientific">Mucuna pruriens</name>
    <name type="common">Velvet bean</name>
    <name type="synonym">Dolichos pruriens</name>
    <dbReference type="NCBI Taxonomy" id="157652"/>
    <lineage>
        <taxon>Eukaryota</taxon>
        <taxon>Viridiplantae</taxon>
        <taxon>Streptophyta</taxon>
        <taxon>Embryophyta</taxon>
        <taxon>Tracheophyta</taxon>
        <taxon>Spermatophyta</taxon>
        <taxon>Magnoliopsida</taxon>
        <taxon>eudicotyledons</taxon>
        <taxon>Gunneridae</taxon>
        <taxon>Pentapetalae</taxon>
        <taxon>rosids</taxon>
        <taxon>fabids</taxon>
        <taxon>Fabales</taxon>
        <taxon>Fabaceae</taxon>
        <taxon>Papilionoideae</taxon>
        <taxon>50 kb inversion clade</taxon>
        <taxon>NPAAA clade</taxon>
        <taxon>indigoferoid/millettioid clade</taxon>
        <taxon>Phaseoleae</taxon>
        <taxon>Mucuna</taxon>
    </lineage>
</organism>
<evidence type="ECO:0000313" key="2">
    <source>
        <dbReference type="Proteomes" id="UP000257109"/>
    </source>
</evidence>
<protein>
    <submittedName>
        <fullName evidence="1">Uncharacterized protein</fullName>
    </submittedName>
</protein>